<dbReference type="RefSeq" id="WP_320508517.1">
    <property type="nucleotide sequence ID" value="NZ_JAXCLW010000002.1"/>
</dbReference>
<dbReference type="Pfam" id="PF09523">
    <property type="entry name" value="DUF2390"/>
    <property type="match status" value="1"/>
</dbReference>
<gene>
    <name evidence="1" type="ORF">SMD27_11560</name>
</gene>
<accession>A0ABU5EAU7</accession>
<dbReference type="Proteomes" id="UP001279642">
    <property type="component" value="Unassembled WGS sequence"/>
</dbReference>
<sequence length="173" mass="19197">MIKLNADGFWEFSLAFYCKPNVAAALLSLQDRRNADVNMLLGICWLATLGYRLPLDGVQSIDAAVSSWREKVVVPLRQVRRRIKSDFAEEIGKIDQQSLKHTLLGAELDCERIAQRQIAAAAEPHCTKLSALPPAELALPVLRGYLDFLPRISTSNEPDAQDEADIAAILKEL</sequence>
<organism evidence="1 2">
    <name type="scientific">Dongia soli</name>
    <dbReference type="NCBI Taxonomy" id="600628"/>
    <lineage>
        <taxon>Bacteria</taxon>
        <taxon>Pseudomonadati</taxon>
        <taxon>Pseudomonadota</taxon>
        <taxon>Alphaproteobacteria</taxon>
        <taxon>Rhodospirillales</taxon>
        <taxon>Dongiaceae</taxon>
        <taxon>Dongia</taxon>
    </lineage>
</organism>
<name>A0ABU5EAU7_9PROT</name>
<dbReference type="EMBL" id="JAXCLW010000002">
    <property type="protein sequence ID" value="MDY0883483.1"/>
    <property type="molecule type" value="Genomic_DNA"/>
</dbReference>
<protein>
    <submittedName>
        <fullName evidence="1">TIGR02444 family protein</fullName>
    </submittedName>
</protein>
<comment type="caution">
    <text evidence="1">The sequence shown here is derived from an EMBL/GenBank/DDBJ whole genome shotgun (WGS) entry which is preliminary data.</text>
</comment>
<proteinExistence type="predicted"/>
<keyword evidence="2" id="KW-1185">Reference proteome</keyword>
<evidence type="ECO:0000313" key="1">
    <source>
        <dbReference type="EMBL" id="MDY0883483.1"/>
    </source>
</evidence>
<dbReference type="NCBIfam" id="TIGR02444">
    <property type="entry name" value="TIGR02444 family protein"/>
    <property type="match status" value="1"/>
</dbReference>
<evidence type="ECO:0000313" key="2">
    <source>
        <dbReference type="Proteomes" id="UP001279642"/>
    </source>
</evidence>
<reference evidence="1 2" key="1">
    <citation type="journal article" date="2016" name="Antonie Van Leeuwenhoek">
        <title>Dongia soli sp. nov., isolated from soil from Dokdo, Korea.</title>
        <authorList>
            <person name="Kim D.U."/>
            <person name="Lee H."/>
            <person name="Kim H."/>
            <person name="Kim S.G."/>
            <person name="Ka J.O."/>
        </authorList>
    </citation>
    <scope>NUCLEOTIDE SEQUENCE [LARGE SCALE GENOMIC DNA]</scope>
    <source>
        <strain evidence="1 2">D78</strain>
    </source>
</reference>
<dbReference type="InterPro" id="IPR012659">
    <property type="entry name" value="CHP02444"/>
</dbReference>